<dbReference type="GO" id="GO:0003700">
    <property type="term" value="F:DNA-binding transcription factor activity"/>
    <property type="evidence" value="ECO:0007669"/>
    <property type="project" value="InterPro"/>
</dbReference>
<evidence type="ECO:0000256" key="1">
    <source>
        <dbReference type="ARBA" id="ARBA00022723"/>
    </source>
</evidence>
<dbReference type="AlphaFoldDB" id="A0A8J5HWC9"/>
<keyword evidence="4" id="KW-0862">Zinc</keyword>
<keyword evidence="5" id="KW-0805">Transcription regulation</keyword>
<dbReference type="PANTHER" id="PTHR45988:SF1">
    <property type="entry name" value="ZINC FINGER PROTEIN AZF2"/>
    <property type="match status" value="1"/>
</dbReference>
<gene>
    <name evidence="10" type="ORF">ZIOFF_006963</name>
</gene>
<proteinExistence type="predicted"/>
<dbReference type="GO" id="GO:0005634">
    <property type="term" value="C:nucleus"/>
    <property type="evidence" value="ECO:0007669"/>
    <property type="project" value="TreeGrafter"/>
</dbReference>
<dbReference type="InterPro" id="IPR044653">
    <property type="entry name" value="AZF1/2/3-like"/>
</dbReference>
<dbReference type="Proteomes" id="UP000734854">
    <property type="component" value="Unassembled WGS sequence"/>
</dbReference>
<evidence type="ECO:0000256" key="4">
    <source>
        <dbReference type="ARBA" id="ARBA00022833"/>
    </source>
</evidence>
<evidence type="ECO:0000256" key="3">
    <source>
        <dbReference type="ARBA" id="ARBA00022771"/>
    </source>
</evidence>
<accession>A0A8J5HWC9</accession>
<evidence type="ECO:0000256" key="8">
    <source>
        <dbReference type="SAM" id="MobiDB-lite"/>
    </source>
</evidence>
<evidence type="ECO:0000313" key="10">
    <source>
        <dbReference type="EMBL" id="KAG6533102.1"/>
    </source>
</evidence>
<dbReference type="PANTHER" id="PTHR45988">
    <property type="entry name" value="C2H2 TYPE ZINC FINGER TRANSCRIPTION FACTOR FAMILY-RELATED"/>
    <property type="match status" value="1"/>
</dbReference>
<feature type="domain" description="C2H2-type" evidence="9">
    <location>
        <begin position="113"/>
        <end position="140"/>
    </location>
</feature>
<keyword evidence="11" id="KW-1185">Reference proteome</keyword>
<dbReference type="OrthoDB" id="781703at2759"/>
<dbReference type="EMBL" id="JACMSC010000002">
    <property type="protein sequence ID" value="KAG6533102.1"/>
    <property type="molecule type" value="Genomic_DNA"/>
</dbReference>
<protein>
    <recommendedName>
        <fullName evidence="9">C2H2-type domain-containing protein</fullName>
    </recommendedName>
</protein>
<evidence type="ECO:0000259" key="9">
    <source>
        <dbReference type="PROSITE" id="PS50157"/>
    </source>
</evidence>
<reference evidence="10 11" key="1">
    <citation type="submission" date="2020-08" db="EMBL/GenBank/DDBJ databases">
        <title>Plant Genome Project.</title>
        <authorList>
            <person name="Zhang R.-G."/>
        </authorList>
    </citation>
    <scope>NUCLEOTIDE SEQUENCE [LARGE SCALE GENOMIC DNA]</scope>
    <source>
        <tissue evidence="10">Rhizome</tissue>
    </source>
</reference>
<dbReference type="GO" id="GO:0008270">
    <property type="term" value="F:zinc ion binding"/>
    <property type="evidence" value="ECO:0007669"/>
    <property type="project" value="UniProtKB-KW"/>
</dbReference>
<feature type="compositionally biased region" description="Polar residues" evidence="8">
    <location>
        <begin position="46"/>
        <end position="55"/>
    </location>
</feature>
<evidence type="ECO:0000256" key="7">
    <source>
        <dbReference type="PROSITE-ProRule" id="PRU00042"/>
    </source>
</evidence>
<comment type="caution">
    <text evidence="10">The sequence shown here is derived from an EMBL/GenBank/DDBJ whole genome shotgun (WGS) entry which is preliminary data.</text>
</comment>
<keyword evidence="2" id="KW-0677">Repeat</keyword>
<feature type="compositionally biased region" description="Pro residues" evidence="8">
    <location>
        <begin position="15"/>
        <end position="27"/>
    </location>
</feature>
<sequence length="307" mass="32457">MAVDAVVPSDDGGETPPPTQQPSPSPPQGYQLESWAKGKRSKRPRTSNSPSASDESITEHRTRSDEEQLALCLLMLSRGVRGSTLLSVPQLQLGDTARRDLAVTQPPRTPQSYECSVCGKAFPSYQALGGHKTRHRKPVAPTAEVVSTSAIGAVRGGRAHSCAVCHKSFSTGQALGGHMRCHYEGVINGNAAAIGAEKAASSSSAASSGRNLTLDLNLLSLAMSRAVGGRRNRPKKKGKEEEEVLGPLALTTKKPRPLTPSEGGVVNLQKEEESLSPLALTMMPSLSTSKDGGVELPSPTLNWFSFI</sequence>
<evidence type="ECO:0000313" key="11">
    <source>
        <dbReference type="Proteomes" id="UP000734854"/>
    </source>
</evidence>
<feature type="domain" description="C2H2-type" evidence="9">
    <location>
        <begin position="160"/>
        <end position="182"/>
    </location>
</feature>
<evidence type="ECO:0000256" key="6">
    <source>
        <dbReference type="ARBA" id="ARBA00023163"/>
    </source>
</evidence>
<dbReference type="Pfam" id="PF13912">
    <property type="entry name" value="zf-C2H2_6"/>
    <property type="match status" value="2"/>
</dbReference>
<dbReference type="InterPro" id="IPR013087">
    <property type="entry name" value="Znf_C2H2_type"/>
</dbReference>
<keyword evidence="6" id="KW-0804">Transcription</keyword>
<evidence type="ECO:0000256" key="2">
    <source>
        <dbReference type="ARBA" id="ARBA00022737"/>
    </source>
</evidence>
<dbReference type="SMART" id="SM00355">
    <property type="entry name" value="ZnF_C2H2"/>
    <property type="match status" value="2"/>
</dbReference>
<name>A0A8J5HWC9_ZINOF</name>
<dbReference type="GO" id="GO:0000976">
    <property type="term" value="F:transcription cis-regulatory region binding"/>
    <property type="evidence" value="ECO:0007669"/>
    <property type="project" value="TreeGrafter"/>
</dbReference>
<keyword evidence="1" id="KW-0479">Metal-binding</keyword>
<feature type="region of interest" description="Disordered" evidence="8">
    <location>
        <begin position="1"/>
        <end position="64"/>
    </location>
</feature>
<dbReference type="PROSITE" id="PS50157">
    <property type="entry name" value="ZINC_FINGER_C2H2_2"/>
    <property type="match status" value="2"/>
</dbReference>
<keyword evidence="3 7" id="KW-0863">Zinc-finger</keyword>
<organism evidence="10 11">
    <name type="scientific">Zingiber officinale</name>
    <name type="common">Ginger</name>
    <name type="synonym">Amomum zingiber</name>
    <dbReference type="NCBI Taxonomy" id="94328"/>
    <lineage>
        <taxon>Eukaryota</taxon>
        <taxon>Viridiplantae</taxon>
        <taxon>Streptophyta</taxon>
        <taxon>Embryophyta</taxon>
        <taxon>Tracheophyta</taxon>
        <taxon>Spermatophyta</taxon>
        <taxon>Magnoliopsida</taxon>
        <taxon>Liliopsida</taxon>
        <taxon>Zingiberales</taxon>
        <taxon>Zingiberaceae</taxon>
        <taxon>Zingiber</taxon>
    </lineage>
</organism>
<evidence type="ECO:0000256" key="5">
    <source>
        <dbReference type="ARBA" id="ARBA00023015"/>
    </source>
</evidence>
<dbReference type="PROSITE" id="PS00028">
    <property type="entry name" value="ZINC_FINGER_C2H2_1"/>
    <property type="match status" value="2"/>
</dbReference>